<evidence type="ECO:0000313" key="2">
    <source>
        <dbReference type="Proteomes" id="UP000192328"/>
    </source>
</evidence>
<sequence length="237" mass="28015">MKKMFVITLVLCLLVSFGHAEQPDVHIHNLWNLDINSMDIQQIHDYLETEKGILSKIVWNYDKAGHNSLNSIDNQNLTLLGYPFSLHFTEYKRGKTLSLNFRTVGTQDDSYVITKSLIEKYGSPTLLYYDLYSRSDYEWEHNIGTPMYHKRCILSSIDDFDILDTLLTWEHYEENQYAWGEIQLNVYIDNIEIRIEGHDYGKCSVYITFDNYVPKIEVKEIDESKKHFLLYRYGVLK</sequence>
<organism evidence="1 2">
    <name type="scientific">Aristaeella lactis</name>
    <dbReference type="NCBI Taxonomy" id="3046383"/>
    <lineage>
        <taxon>Bacteria</taxon>
        <taxon>Bacillati</taxon>
        <taxon>Bacillota</taxon>
        <taxon>Clostridia</taxon>
        <taxon>Eubacteriales</taxon>
        <taxon>Aristaeellaceae</taxon>
        <taxon>Aristaeella</taxon>
    </lineage>
</organism>
<protein>
    <submittedName>
        <fullName evidence="1">Uncharacterized protein</fullName>
    </submittedName>
</protein>
<keyword evidence="2" id="KW-1185">Reference proteome</keyword>
<reference evidence="1" key="1">
    <citation type="submission" date="2017-04" db="EMBL/GenBank/DDBJ databases">
        <authorList>
            <person name="Varghese N."/>
            <person name="Submissions S."/>
        </authorList>
    </citation>
    <scope>NUCLEOTIDE SEQUENCE</scope>
    <source>
        <strain evidence="1">WTE2008</strain>
    </source>
</reference>
<accession>A0AC61PLK1</accession>
<gene>
    <name evidence="1" type="ORF">SAMN06297397_1702</name>
</gene>
<evidence type="ECO:0000313" key="1">
    <source>
        <dbReference type="EMBL" id="SMC63852.1"/>
    </source>
</evidence>
<dbReference type="EMBL" id="FWXZ01000003">
    <property type="protein sequence ID" value="SMC63852.1"/>
    <property type="molecule type" value="Genomic_DNA"/>
</dbReference>
<name>A0AC61PLK1_9FIRM</name>
<proteinExistence type="predicted"/>
<comment type="caution">
    <text evidence="1">The sequence shown here is derived from an EMBL/GenBank/DDBJ whole genome shotgun (WGS) entry which is preliminary data.</text>
</comment>
<dbReference type="Proteomes" id="UP000192328">
    <property type="component" value="Unassembled WGS sequence"/>
</dbReference>